<protein>
    <submittedName>
        <fullName evidence="2">Putative phosphoribosyltransferase</fullName>
    </submittedName>
</protein>
<dbReference type="AlphaFoldDB" id="A0A562STI8"/>
<keyword evidence="2" id="KW-0328">Glycosyltransferase</keyword>
<evidence type="ECO:0000313" key="3">
    <source>
        <dbReference type="Proteomes" id="UP000316778"/>
    </source>
</evidence>
<accession>A0A562STI8</accession>
<keyword evidence="3" id="KW-1185">Reference proteome</keyword>
<keyword evidence="2" id="KW-0808">Transferase</keyword>
<dbReference type="RefSeq" id="WP_145717639.1">
    <property type="nucleotide sequence ID" value="NZ_BAAAFY010000002.1"/>
</dbReference>
<feature type="domain" description="Phosphoribosyltransferase" evidence="1">
    <location>
        <begin position="20"/>
        <end position="183"/>
    </location>
</feature>
<name>A0A562STI8_CHIJA</name>
<organism evidence="2 3">
    <name type="scientific">Chitinophaga japonensis</name>
    <name type="common">Flexibacter japonensis</name>
    <dbReference type="NCBI Taxonomy" id="104662"/>
    <lineage>
        <taxon>Bacteria</taxon>
        <taxon>Pseudomonadati</taxon>
        <taxon>Bacteroidota</taxon>
        <taxon>Chitinophagia</taxon>
        <taxon>Chitinophagales</taxon>
        <taxon>Chitinophagaceae</taxon>
        <taxon>Chitinophaga</taxon>
    </lineage>
</organism>
<dbReference type="OrthoDB" id="9810066at2"/>
<evidence type="ECO:0000259" key="1">
    <source>
        <dbReference type="Pfam" id="PF00156"/>
    </source>
</evidence>
<reference evidence="2 3" key="1">
    <citation type="journal article" date="2013" name="Stand. Genomic Sci.">
        <title>Genomic Encyclopedia of Type Strains, Phase I: The one thousand microbial genomes (KMG-I) project.</title>
        <authorList>
            <person name="Kyrpides N.C."/>
            <person name="Woyke T."/>
            <person name="Eisen J.A."/>
            <person name="Garrity G."/>
            <person name="Lilburn T.G."/>
            <person name="Beck B.J."/>
            <person name="Whitman W.B."/>
            <person name="Hugenholtz P."/>
            <person name="Klenk H.P."/>
        </authorList>
    </citation>
    <scope>NUCLEOTIDE SEQUENCE [LARGE SCALE GENOMIC DNA]</scope>
    <source>
        <strain evidence="2 3">DSM 13484</strain>
    </source>
</reference>
<comment type="caution">
    <text evidence="2">The sequence shown here is derived from an EMBL/GenBank/DDBJ whole genome shotgun (WGS) entry which is preliminary data.</text>
</comment>
<dbReference type="EMBL" id="VLLG01000005">
    <property type="protein sequence ID" value="TWI84106.1"/>
    <property type="molecule type" value="Genomic_DNA"/>
</dbReference>
<dbReference type="SUPFAM" id="SSF53271">
    <property type="entry name" value="PRTase-like"/>
    <property type="match status" value="1"/>
</dbReference>
<proteinExistence type="predicted"/>
<gene>
    <name evidence="2" type="ORF">LX66_4468</name>
</gene>
<dbReference type="Pfam" id="PF00156">
    <property type="entry name" value="Pribosyltran"/>
    <property type="match status" value="1"/>
</dbReference>
<dbReference type="Gene3D" id="3.30.1310.20">
    <property type="entry name" value="PRTase-like"/>
    <property type="match status" value="1"/>
</dbReference>
<dbReference type="InterPro" id="IPR000836">
    <property type="entry name" value="PRTase_dom"/>
</dbReference>
<dbReference type="GO" id="GO:0016757">
    <property type="term" value="F:glycosyltransferase activity"/>
    <property type="evidence" value="ECO:0007669"/>
    <property type="project" value="UniProtKB-KW"/>
</dbReference>
<dbReference type="InterPro" id="IPR029057">
    <property type="entry name" value="PRTase-like"/>
</dbReference>
<dbReference type="Gene3D" id="3.40.50.2020">
    <property type="match status" value="1"/>
</dbReference>
<dbReference type="CDD" id="cd06223">
    <property type="entry name" value="PRTases_typeI"/>
    <property type="match status" value="1"/>
</dbReference>
<sequence length="211" mass="23521">MFHNRITAGYELASRLKKFRDGDGVVMAIPRGGVPVGYVVAKELNLPLSLALVKKIGHPGNKEYAIGAASLADSYVIPHEGVSSGYIDATVARVRERLQEMQHTYQDHSRQEPLSGRTVIIVDDGIATGNTLLATVEMLRRERPSKIVVAVPVASREAFLQLSDAADEIVCLRVPEVFWGVGAFYEDFHQVTDHQVIFYLRKLREQHNERV</sequence>
<dbReference type="Proteomes" id="UP000316778">
    <property type="component" value="Unassembled WGS sequence"/>
</dbReference>
<evidence type="ECO:0000313" key="2">
    <source>
        <dbReference type="EMBL" id="TWI84106.1"/>
    </source>
</evidence>